<comment type="caution">
    <text evidence="2">The sequence shown here is derived from an EMBL/GenBank/DDBJ whole genome shotgun (WGS) entry which is preliminary data.</text>
</comment>
<feature type="compositionally biased region" description="Polar residues" evidence="1">
    <location>
        <begin position="124"/>
        <end position="134"/>
    </location>
</feature>
<evidence type="ECO:0000313" key="3">
    <source>
        <dbReference type="Proteomes" id="UP000310200"/>
    </source>
</evidence>
<feature type="region of interest" description="Disordered" evidence="1">
    <location>
        <begin position="1"/>
        <end position="134"/>
    </location>
</feature>
<accession>A0A4S2KWW4</accession>
<dbReference type="PANTHER" id="PTHR33053:SF25">
    <property type="entry name" value="TRANSPOSASE DOMAIN-CONTAINING PROTEIN"/>
    <property type="match status" value="1"/>
</dbReference>
<keyword evidence="3" id="KW-1185">Reference proteome</keyword>
<proteinExistence type="predicted"/>
<reference evidence="2 3" key="1">
    <citation type="journal article" date="2019" name="Philos. Trans. R. Soc. Lond., B, Biol. Sci.">
        <title>Ant behaviour and brain gene expression of defending hosts depend on the ecological success of the intruding social parasite.</title>
        <authorList>
            <person name="Kaur R."/>
            <person name="Stoldt M."/>
            <person name="Jongepier E."/>
            <person name="Feldmeyer B."/>
            <person name="Menzel F."/>
            <person name="Bornberg-Bauer E."/>
            <person name="Foitzik S."/>
        </authorList>
    </citation>
    <scope>NUCLEOTIDE SEQUENCE [LARGE SCALE GENOMIC DNA]</scope>
    <source>
        <tissue evidence="2">Whole body</tissue>
    </source>
</reference>
<name>A0A4S2KWW4_9HYME</name>
<dbReference type="STRING" id="300112.A0A4S2KWW4"/>
<feature type="compositionally biased region" description="Acidic residues" evidence="1">
    <location>
        <begin position="104"/>
        <end position="118"/>
    </location>
</feature>
<evidence type="ECO:0000313" key="2">
    <source>
        <dbReference type="EMBL" id="TGZ54692.1"/>
    </source>
</evidence>
<dbReference type="PANTHER" id="PTHR33053">
    <property type="entry name" value="PROTEIN, PUTATIVE-RELATED"/>
    <property type="match status" value="1"/>
</dbReference>
<organism evidence="2 3">
    <name type="scientific">Temnothorax longispinosus</name>
    <dbReference type="NCBI Taxonomy" id="300112"/>
    <lineage>
        <taxon>Eukaryota</taxon>
        <taxon>Metazoa</taxon>
        <taxon>Ecdysozoa</taxon>
        <taxon>Arthropoda</taxon>
        <taxon>Hexapoda</taxon>
        <taxon>Insecta</taxon>
        <taxon>Pterygota</taxon>
        <taxon>Neoptera</taxon>
        <taxon>Endopterygota</taxon>
        <taxon>Hymenoptera</taxon>
        <taxon>Apocrita</taxon>
        <taxon>Aculeata</taxon>
        <taxon>Formicoidea</taxon>
        <taxon>Formicidae</taxon>
        <taxon>Myrmicinae</taxon>
        <taxon>Temnothorax</taxon>
    </lineage>
</organism>
<dbReference type="AlphaFoldDB" id="A0A4S2KWW4"/>
<dbReference type="EMBL" id="QBLH01000582">
    <property type="protein sequence ID" value="TGZ54692.1"/>
    <property type="molecule type" value="Genomic_DNA"/>
</dbReference>
<evidence type="ECO:0000256" key="1">
    <source>
        <dbReference type="SAM" id="MobiDB-lite"/>
    </source>
</evidence>
<feature type="compositionally biased region" description="Acidic residues" evidence="1">
    <location>
        <begin position="79"/>
        <end position="97"/>
    </location>
</feature>
<gene>
    <name evidence="2" type="ORF">DBV15_13021</name>
</gene>
<dbReference type="Proteomes" id="UP000310200">
    <property type="component" value="Unassembled WGS sequence"/>
</dbReference>
<feature type="non-terminal residue" evidence="2">
    <location>
        <position position="496"/>
    </location>
</feature>
<sequence length="496" mass="56888">MSTKYKQFLNLSERHKRRRLAARQDDPNVCQSINNESDDTLSENEPVQISASHSAPSVSDNALYNDEESTADVHKDTFNGDEEADDNEGIAEEEVQEQEVNTDGGDDDEENEGSDADNTDAHSNDNISNFENDNAPQNLNDLKLKALKQLFLLANLKHKQGNMLLKTLHEFPFNLTFLPKDTRTLLETPTDVASRHVQYIDGGEYLHLGLQYTLIKKLKTLPEDILPETIQIDFSTDGAQIHKSGTTQFWPLQYRIYNCIDKKPIIAGVFKGTEKPSNPFQFFEHFVQELEEIREEGGVLINDRRYPIQIRCFIADAPARAFALNHYGHVSSNACSKCKIEGRRSAAMPFFRGTMIFPGTRHPLRTDQEYSELMDEDHHKGPSPLNRVLGLVTQVPFEPLHLLYVGNVKKVFTTHIHGKYGHVKLTKRKLDILDSRMMECRIYCPTEFNRRPNKISMFHHFKGTEFRQLLLYTAPAVLENVFDEDHYKHFLLLHCV</sequence>
<protein>
    <submittedName>
        <fullName evidence="2">Uncharacterized protein</fullName>
    </submittedName>
</protein>
<feature type="compositionally biased region" description="Polar residues" evidence="1">
    <location>
        <begin position="43"/>
        <end position="62"/>
    </location>
</feature>